<keyword evidence="3" id="KW-0012">Acyltransferase</keyword>
<keyword evidence="1" id="KW-0812">Transmembrane</keyword>
<feature type="domain" description="Acyltransferase 3" evidence="2">
    <location>
        <begin position="7"/>
        <end position="343"/>
    </location>
</feature>
<feature type="transmembrane region" description="Helical" evidence="1">
    <location>
        <begin position="291"/>
        <end position="309"/>
    </location>
</feature>
<dbReference type="EC" id="2.3.-.-" evidence="3"/>
<evidence type="ECO:0000256" key="1">
    <source>
        <dbReference type="SAM" id="Phobius"/>
    </source>
</evidence>
<proteinExistence type="predicted"/>
<dbReference type="EMBL" id="CP139558">
    <property type="protein sequence ID" value="WPU95873.1"/>
    <property type="molecule type" value="Genomic_DNA"/>
</dbReference>
<dbReference type="Pfam" id="PF01757">
    <property type="entry name" value="Acyl_transf_3"/>
    <property type="match status" value="1"/>
</dbReference>
<dbReference type="RefSeq" id="WP_321564978.1">
    <property type="nucleotide sequence ID" value="NZ_CP139558.1"/>
</dbReference>
<dbReference type="InterPro" id="IPR050879">
    <property type="entry name" value="Acyltransferase_3"/>
</dbReference>
<evidence type="ECO:0000313" key="3">
    <source>
        <dbReference type="EMBL" id="WPU95873.1"/>
    </source>
</evidence>
<dbReference type="GO" id="GO:0016746">
    <property type="term" value="F:acyltransferase activity"/>
    <property type="evidence" value="ECO:0007669"/>
    <property type="project" value="UniProtKB-KW"/>
</dbReference>
<feature type="transmembrane region" description="Helical" evidence="1">
    <location>
        <begin position="92"/>
        <end position="109"/>
    </location>
</feature>
<keyword evidence="1" id="KW-1133">Transmembrane helix</keyword>
<sequence>MNKAEIKSLTGIRGVAAVYVIIFHWYNHLFHTQPVVSFTPMGQIGHNFIKHGYLAVDLFFSLSAFVLCIASYKLFSEKPTFENYKMFIIKRFFRLFPVYIVLTFLYSLWFDKSSLTNLLINLTLFQGIIPSHSGSIVPPGWSLTNEWVICFVFPFFLYYAVKFRKNAWMLVVMAVAIIILISFVRAHALNWSNSAVLDKVKGFNPNIGYTRGPSSFGRTIASFFLGIFAFLVYKFKDHQGPYFKYLGYLSAPILVLLFVKSADVAVVLLMPILILYVTQANFLNRFLSSKPVHFAGAISYSLYLSHFFFINTYDSVAALLKIDSRLFSLSYVLIATFVFSTITYYCIEKPGIALFKPKPKHKTATNIDLLSEQNKAPAGLKTS</sequence>
<keyword evidence="4" id="KW-1185">Reference proteome</keyword>
<feature type="transmembrane region" description="Helical" evidence="1">
    <location>
        <begin position="216"/>
        <end position="235"/>
    </location>
</feature>
<keyword evidence="3" id="KW-0808">Transferase</keyword>
<gene>
    <name evidence="3" type="ORF">SNE25_10125</name>
</gene>
<organism evidence="3 4">
    <name type="scientific">Mucilaginibacter sabulilitoris</name>
    <dbReference type="NCBI Taxonomy" id="1173583"/>
    <lineage>
        <taxon>Bacteria</taxon>
        <taxon>Pseudomonadati</taxon>
        <taxon>Bacteroidota</taxon>
        <taxon>Sphingobacteriia</taxon>
        <taxon>Sphingobacteriales</taxon>
        <taxon>Sphingobacteriaceae</taxon>
        <taxon>Mucilaginibacter</taxon>
    </lineage>
</organism>
<feature type="transmembrane region" description="Helical" evidence="1">
    <location>
        <begin position="168"/>
        <end position="188"/>
    </location>
</feature>
<feature type="transmembrane region" description="Helical" evidence="1">
    <location>
        <begin position="51"/>
        <end position="72"/>
    </location>
</feature>
<keyword evidence="1" id="KW-0472">Membrane</keyword>
<accession>A0ABZ0TUP4</accession>
<dbReference type="Proteomes" id="UP001324380">
    <property type="component" value="Chromosome"/>
</dbReference>
<evidence type="ECO:0000313" key="4">
    <source>
        <dbReference type="Proteomes" id="UP001324380"/>
    </source>
</evidence>
<protein>
    <submittedName>
        <fullName evidence="3">Acyltransferase</fullName>
        <ecNumber evidence="3">2.3.-.-</ecNumber>
    </submittedName>
</protein>
<dbReference type="PANTHER" id="PTHR23028">
    <property type="entry name" value="ACETYLTRANSFERASE"/>
    <property type="match status" value="1"/>
</dbReference>
<feature type="transmembrane region" description="Helical" evidence="1">
    <location>
        <begin position="12"/>
        <end position="31"/>
    </location>
</feature>
<name>A0ABZ0TUP4_9SPHI</name>
<dbReference type="PANTHER" id="PTHR23028:SF53">
    <property type="entry name" value="ACYL_TRANSF_3 DOMAIN-CONTAINING PROTEIN"/>
    <property type="match status" value="1"/>
</dbReference>
<reference evidence="3 4" key="1">
    <citation type="submission" date="2023-11" db="EMBL/GenBank/DDBJ databases">
        <title>Analysis of the Genomes of Mucilaginibacter gossypii cycad 4 and M. sabulilitoris SNA2: microbes with the potential for plant growth promotion.</title>
        <authorList>
            <person name="Hirsch A.M."/>
            <person name="Humm E."/>
            <person name="Rubbi M."/>
            <person name="Del Vecchio G."/>
            <person name="Ha S.M."/>
            <person name="Pellegrini M."/>
            <person name="Gunsalus R.P."/>
        </authorList>
    </citation>
    <scope>NUCLEOTIDE SEQUENCE [LARGE SCALE GENOMIC DNA]</scope>
    <source>
        <strain evidence="3 4">SNA2</strain>
    </source>
</reference>
<feature type="transmembrane region" description="Helical" evidence="1">
    <location>
        <begin position="265"/>
        <end position="284"/>
    </location>
</feature>
<dbReference type="InterPro" id="IPR002656">
    <property type="entry name" value="Acyl_transf_3_dom"/>
</dbReference>
<feature type="transmembrane region" description="Helical" evidence="1">
    <location>
        <begin position="329"/>
        <end position="347"/>
    </location>
</feature>
<feature type="transmembrane region" description="Helical" evidence="1">
    <location>
        <begin position="140"/>
        <end position="161"/>
    </location>
</feature>
<evidence type="ECO:0000259" key="2">
    <source>
        <dbReference type="Pfam" id="PF01757"/>
    </source>
</evidence>